<dbReference type="PROSITE" id="PS00463">
    <property type="entry name" value="ZN2_CY6_FUNGAL_1"/>
    <property type="match status" value="1"/>
</dbReference>
<dbReference type="GO" id="GO:0008270">
    <property type="term" value="F:zinc ion binding"/>
    <property type="evidence" value="ECO:0007669"/>
    <property type="project" value="InterPro"/>
</dbReference>
<dbReference type="GeneID" id="54568353"/>
<evidence type="ECO:0000256" key="3">
    <source>
        <dbReference type="ARBA" id="ARBA00023242"/>
    </source>
</evidence>
<dbReference type="Gene3D" id="4.10.240.10">
    <property type="entry name" value="Zn(2)-C6 fungal-type DNA-binding domain"/>
    <property type="match status" value="1"/>
</dbReference>
<comment type="subcellular location">
    <subcellularLocation>
        <location evidence="1">Nucleus</location>
    </subcellularLocation>
</comment>
<dbReference type="PANTHER" id="PTHR31001:SF87">
    <property type="entry name" value="COL-21"/>
    <property type="match status" value="1"/>
</dbReference>
<evidence type="ECO:0000256" key="1">
    <source>
        <dbReference type="ARBA" id="ARBA00004123"/>
    </source>
</evidence>
<dbReference type="Pfam" id="PF04082">
    <property type="entry name" value="Fungal_trans"/>
    <property type="match status" value="1"/>
</dbReference>
<dbReference type="Pfam" id="PF00172">
    <property type="entry name" value="Zn_clus"/>
    <property type="match status" value="1"/>
</dbReference>
<keyword evidence="2" id="KW-0479">Metal-binding</keyword>
<dbReference type="CDD" id="cd00067">
    <property type="entry name" value="GAL4"/>
    <property type="match status" value="1"/>
</dbReference>
<dbReference type="SMART" id="SM00066">
    <property type="entry name" value="GAL4"/>
    <property type="match status" value="1"/>
</dbReference>
<evidence type="ECO:0000313" key="6">
    <source>
        <dbReference type="EMBL" id="KAF2174075.1"/>
    </source>
</evidence>
<organism evidence="6 7">
    <name type="scientific">Zasmidium cellare ATCC 36951</name>
    <dbReference type="NCBI Taxonomy" id="1080233"/>
    <lineage>
        <taxon>Eukaryota</taxon>
        <taxon>Fungi</taxon>
        <taxon>Dikarya</taxon>
        <taxon>Ascomycota</taxon>
        <taxon>Pezizomycotina</taxon>
        <taxon>Dothideomycetes</taxon>
        <taxon>Dothideomycetidae</taxon>
        <taxon>Mycosphaerellales</taxon>
        <taxon>Mycosphaerellaceae</taxon>
        <taxon>Zasmidium</taxon>
    </lineage>
</organism>
<name>A0A6A6D4T2_ZASCE</name>
<dbReference type="InterPro" id="IPR001138">
    <property type="entry name" value="Zn2Cys6_DnaBD"/>
</dbReference>
<dbReference type="InterPro" id="IPR007219">
    <property type="entry name" value="XnlR_reg_dom"/>
</dbReference>
<feature type="domain" description="Zn(2)-C6 fungal-type" evidence="5">
    <location>
        <begin position="16"/>
        <end position="49"/>
    </location>
</feature>
<keyword evidence="7" id="KW-1185">Reference proteome</keyword>
<dbReference type="GO" id="GO:0003677">
    <property type="term" value="F:DNA binding"/>
    <property type="evidence" value="ECO:0007669"/>
    <property type="project" value="InterPro"/>
</dbReference>
<dbReference type="SUPFAM" id="SSF57701">
    <property type="entry name" value="Zn2/Cys6 DNA-binding domain"/>
    <property type="match status" value="1"/>
</dbReference>
<dbReference type="OrthoDB" id="424974at2759"/>
<sequence length="648" mass="72406">MPISRSPRKRGRHAVACLPCHRRKQKCDGDGSTVCSNCRRRGVSSTCKYPGATEAAGNSSSGSTHVDAGAPDSYTASSAVELPEGEGSVGNLFRSQDAPSFFGSSYFGPQAAAKVIEAPAPDVSSGIRAQPGAGSAHSFRDEGGPFSQIWDLLGILPRRKATVDNLTECFLRELNWSIDAVHPANFREKYEAFWTRKFGFDDFATVDLRWLALLFIVLAYGVLLDGSAPTNLESQRELTETSLRFYWASRRAIVIAPSFYGESTDLVRAGILVTRYLIYTRRVTESWLTTSFAMRMSQAQGMHIDGERWRLPRKETETRRRLWSHLYVLDKTIALALGRPFAIVDQQCMVKRASNVWLDDLSDEDAGAATEAPISEPTQAVCNLLAHELAVIVGKIQEHCFGLFAVSLQDADTSSDASRPYLYWNRLRLHAMYHFARITLHRPYLLRHSITNRYRYSHDVCMSSACSDLALRLKYFGQPLQDRLKWALGPHHLFNGVLVLGVIAVQDPHSPRTNALLEDLDAYCEMQRHDVWVNEFALAEVKIVELCISKARSLRQSNKRSIPNSRASMEPTMTSAPASSGMDPNIQTPFPGLDLAPEQNLNDRFFPPFPIDPSANFWHDPALTLPEAIDVQQWEYVLDSIAQEPGFS</sequence>
<dbReference type="Proteomes" id="UP000799537">
    <property type="component" value="Unassembled WGS sequence"/>
</dbReference>
<proteinExistence type="predicted"/>
<dbReference type="CDD" id="cd12148">
    <property type="entry name" value="fungal_TF_MHR"/>
    <property type="match status" value="1"/>
</dbReference>
<accession>A0A6A6D4T2</accession>
<evidence type="ECO:0000256" key="2">
    <source>
        <dbReference type="ARBA" id="ARBA00022723"/>
    </source>
</evidence>
<evidence type="ECO:0000256" key="4">
    <source>
        <dbReference type="SAM" id="MobiDB-lite"/>
    </source>
</evidence>
<dbReference type="PANTHER" id="PTHR31001">
    <property type="entry name" value="UNCHARACTERIZED TRANSCRIPTIONAL REGULATORY PROTEIN"/>
    <property type="match status" value="1"/>
</dbReference>
<dbReference type="GO" id="GO:0000981">
    <property type="term" value="F:DNA-binding transcription factor activity, RNA polymerase II-specific"/>
    <property type="evidence" value="ECO:0007669"/>
    <property type="project" value="InterPro"/>
</dbReference>
<dbReference type="PROSITE" id="PS50048">
    <property type="entry name" value="ZN2_CY6_FUNGAL_2"/>
    <property type="match status" value="1"/>
</dbReference>
<feature type="region of interest" description="Disordered" evidence="4">
    <location>
        <begin position="49"/>
        <end position="72"/>
    </location>
</feature>
<reference evidence="6" key="1">
    <citation type="journal article" date="2020" name="Stud. Mycol.">
        <title>101 Dothideomycetes genomes: a test case for predicting lifestyles and emergence of pathogens.</title>
        <authorList>
            <person name="Haridas S."/>
            <person name="Albert R."/>
            <person name="Binder M."/>
            <person name="Bloem J."/>
            <person name="Labutti K."/>
            <person name="Salamov A."/>
            <person name="Andreopoulos B."/>
            <person name="Baker S."/>
            <person name="Barry K."/>
            <person name="Bills G."/>
            <person name="Bluhm B."/>
            <person name="Cannon C."/>
            <person name="Castanera R."/>
            <person name="Culley D."/>
            <person name="Daum C."/>
            <person name="Ezra D."/>
            <person name="Gonzalez J."/>
            <person name="Henrissat B."/>
            <person name="Kuo A."/>
            <person name="Liang C."/>
            <person name="Lipzen A."/>
            <person name="Lutzoni F."/>
            <person name="Magnuson J."/>
            <person name="Mondo S."/>
            <person name="Nolan M."/>
            <person name="Ohm R."/>
            <person name="Pangilinan J."/>
            <person name="Park H.-J."/>
            <person name="Ramirez L."/>
            <person name="Alfaro M."/>
            <person name="Sun H."/>
            <person name="Tritt A."/>
            <person name="Yoshinaga Y."/>
            <person name="Zwiers L.-H."/>
            <person name="Turgeon B."/>
            <person name="Goodwin S."/>
            <person name="Spatafora J."/>
            <person name="Crous P."/>
            <person name="Grigoriev I."/>
        </authorList>
    </citation>
    <scope>NUCLEOTIDE SEQUENCE</scope>
    <source>
        <strain evidence="6">ATCC 36951</strain>
    </source>
</reference>
<feature type="region of interest" description="Disordered" evidence="4">
    <location>
        <begin position="558"/>
        <end position="584"/>
    </location>
</feature>
<dbReference type="GO" id="GO:0005634">
    <property type="term" value="C:nucleus"/>
    <property type="evidence" value="ECO:0007669"/>
    <property type="project" value="UniProtKB-SubCell"/>
</dbReference>
<gene>
    <name evidence="6" type="ORF">M409DRAFT_62234</name>
</gene>
<dbReference type="InterPro" id="IPR050613">
    <property type="entry name" value="Sec_Metabolite_Reg"/>
</dbReference>
<dbReference type="InterPro" id="IPR036864">
    <property type="entry name" value="Zn2-C6_fun-type_DNA-bd_sf"/>
</dbReference>
<dbReference type="RefSeq" id="XP_033674964.1">
    <property type="nucleotide sequence ID" value="XM_033815081.1"/>
</dbReference>
<feature type="compositionally biased region" description="Polar residues" evidence="4">
    <location>
        <begin position="558"/>
        <end position="578"/>
    </location>
</feature>
<evidence type="ECO:0000313" key="7">
    <source>
        <dbReference type="Proteomes" id="UP000799537"/>
    </source>
</evidence>
<protein>
    <recommendedName>
        <fullName evidence="5">Zn(2)-C6 fungal-type domain-containing protein</fullName>
    </recommendedName>
</protein>
<dbReference type="EMBL" id="ML993579">
    <property type="protein sequence ID" value="KAF2174075.1"/>
    <property type="molecule type" value="Genomic_DNA"/>
</dbReference>
<keyword evidence="3" id="KW-0539">Nucleus</keyword>
<dbReference type="AlphaFoldDB" id="A0A6A6D4T2"/>
<dbReference type="GO" id="GO:0006351">
    <property type="term" value="P:DNA-templated transcription"/>
    <property type="evidence" value="ECO:0007669"/>
    <property type="project" value="InterPro"/>
</dbReference>
<evidence type="ECO:0000259" key="5">
    <source>
        <dbReference type="PROSITE" id="PS50048"/>
    </source>
</evidence>
<dbReference type="SMART" id="SM00906">
    <property type="entry name" value="Fungal_trans"/>
    <property type="match status" value="1"/>
</dbReference>